<dbReference type="EMBL" id="SACP01000005">
    <property type="protein sequence ID" value="RVU19726.1"/>
    <property type="molecule type" value="Genomic_DNA"/>
</dbReference>
<dbReference type="OrthoDB" id="9807111at2"/>
<dbReference type="RefSeq" id="WP_127728110.1">
    <property type="nucleotide sequence ID" value="NZ_SACP01000005.1"/>
</dbReference>
<keyword evidence="6 7" id="KW-0472">Membrane</keyword>
<keyword evidence="4 7" id="KW-0812">Transmembrane</keyword>
<evidence type="ECO:0000313" key="8">
    <source>
        <dbReference type="EMBL" id="RVU19726.1"/>
    </source>
</evidence>
<protein>
    <submittedName>
        <fullName evidence="8">FUSC family protein</fullName>
    </submittedName>
</protein>
<dbReference type="Pfam" id="PF04632">
    <property type="entry name" value="FUSC"/>
    <property type="match status" value="1"/>
</dbReference>
<comment type="subcellular location">
    <subcellularLocation>
        <location evidence="1">Cell membrane</location>
        <topology evidence="1">Multi-pass membrane protein</topology>
    </subcellularLocation>
</comment>
<accession>A0A437PBT9</accession>
<dbReference type="PANTHER" id="PTHR30509:SF9">
    <property type="entry name" value="MULTIDRUG RESISTANCE PROTEIN MDTO"/>
    <property type="match status" value="1"/>
</dbReference>
<feature type="transmembrane region" description="Helical" evidence="7">
    <location>
        <begin position="496"/>
        <end position="521"/>
    </location>
</feature>
<dbReference type="GO" id="GO:0005886">
    <property type="term" value="C:plasma membrane"/>
    <property type="evidence" value="ECO:0007669"/>
    <property type="project" value="UniProtKB-SubCell"/>
</dbReference>
<feature type="transmembrane region" description="Helical" evidence="7">
    <location>
        <begin position="440"/>
        <end position="459"/>
    </location>
</feature>
<feature type="transmembrane region" description="Helical" evidence="7">
    <location>
        <begin position="83"/>
        <end position="101"/>
    </location>
</feature>
<feature type="transmembrane region" description="Helical" evidence="7">
    <location>
        <begin position="58"/>
        <end position="77"/>
    </location>
</feature>
<gene>
    <name evidence="8" type="ORF">EOE48_07175</name>
</gene>
<proteinExistence type="predicted"/>
<evidence type="ECO:0000256" key="5">
    <source>
        <dbReference type="ARBA" id="ARBA00022989"/>
    </source>
</evidence>
<dbReference type="AlphaFoldDB" id="A0A437PBT9"/>
<keyword evidence="2" id="KW-0813">Transport</keyword>
<evidence type="ECO:0000313" key="9">
    <source>
        <dbReference type="Proteomes" id="UP000286997"/>
    </source>
</evidence>
<evidence type="ECO:0000256" key="3">
    <source>
        <dbReference type="ARBA" id="ARBA00022475"/>
    </source>
</evidence>
<sequence length="680" mass="71855">MTGSAWRDWAFALKTFAAAMLAFGIALWIDLPRPYWAVGTVYITSQALAGATRSKAVYRVGGTLVGAAVAVVLVPNLVDAPELLSLAIALWVGACLYFALLDRTPGSYLPMLAGYTAALVGFPSVSEPGAIFDTAVSRAEEITLGILCASLVSTVVLPQSVRPVIATRLDGWSREARAWAAEGLGRFRGRRDGRRVARLRLAADAVALDALATPLRYERPGDARPVAAMAVLRQHMLMVLPIVGGVADRVGVLEAAGALPRPVRDLLDRVAEWLAAGTTDPAAAERLRGEVQALDAGLGPRPDWNALVLASLLGRLRDFIDLSQDIRVLRAHLTAGVPPSGPLRFRYTAKSRRIRHADHGMALLSSVGTVVAILLTCAIWIATGWSDGSAAPMMAAVTCCMFAALDDPAPQILGFANSALLGAAASGLYLFAILPQATTFEMVVLALAPALIPCGYFMTRPRTAPLALGAAVNGSTMLALQNGYRGDFESFANSTLAIVIGMWTAAAVIRLMRSVGAAWSARRLHRTNRRSLAEAASRLGGQDGLRLAALMLDRVGLIAPRLAALPPEDAAWTAGLLGEVRAGINVVELRRARRALPEEARTRVERLLAALAGHFRTDAPHAPPAILALLDDSLDVAGRVPRHPEAERTLLALVGLRRGLFPDAPAYRPAGAGTLGGLAA</sequence>
<evidence type="ECO:0000256" key="1">
    <source>
        <dbReference type="ARBA" id="ARBA00004651"/>
    </source>
</evidence>
<name>A0A437PBT9_9HYPH</name>
<dbReference type="Proteomes" id="UP000286997">
    <property type="component" value="Unassembled WGS sequence"/>
</dbReference>
<evidence type="ECO:0000256" key="7">
    <source>
        <dbReference type="SAM" id="Phobius"/>
    </source>
</evidence>
<comment type="caution">
    <text evidence="8">The sequence shown here is derived from an EMBL/GenBank/DDBJ whole genome shotgun (WGS) entry which is preliminary data.</text>
</comment>
<evidence type="ECO:0000256" key="4">
    <source>
        <dbReference type="ARBA" id="ARBA00022692"/>
    </source>
</evidence>
<organism evidence="8 9">
    <name type="scientific">Methylobacterium oryzihabitans</name>
    <dbReference type="NCBI Taxonomy" id="2499852"/>
    <lineage>
        <taxon>Bacteria</taxon>
        <taxon>Pseudomonadati</taxon>
        <taxon>Pseudomonadota</taxon>
        <taxon>Alphaproteobacteria</taxon>
        <taxon>Hyphomicrobiales</taxon>
        <taxon>Methylobacteriaceae</taxon>
        <taxon>Methylobacterium</taxon>
    </lineage>
</organism>
<dbReference type="InterPro" id="IPR006726">
    <property type="entry name" value="PHBA_efflux_AaeB/fusaric-R"/>
</dbReference>
<keyword evidence="5 7" id="KW-1133">Transmembrane helix</keyword>
<feature type="transmembrane region" description="Helical" evidence="7">
    <location>
        <begin position="360"/>
        <end position="382"/>
    </location>
</feature>
<evidence type="ECO:0000256" key="2">
    <source>
        <dbReference type="ARBA" id="ARBA00022448"/>
    </source>
</evidence>
<evidence type="ECO:0000256" key="6">
    <source>
        <dbReference type="ARBA" id="ARBA00023136"/>
    </source>
</evidence>
<dbReference type="PANTHER" id="PTHR30509">
    <property type="entry name" value="P-HYDROXYBENZOIC ACID EFFLUX PUMP SUBUNIT-RELATED"/>
    <property type="match status" value="1"/>
</dbReference>
<feature type="transmembrane region" description="Helical" evidence="7">
    <location>
        <begin position="412"/>
        <end position="434"/>
    </location>
</feature>
<reference evidence="8 9" key="1">
    <citation type="submission" date="2019-01" db="EMBL/GenBank/DDBJ databases">
        <authorList>
            <person name="Chen W.-M."/>
        </authorList>
    </citation>
    <scope>NUCLEOTIDE SEQUENCE [LARGE SCALE GENOMIC DNA]</scope>
    <source>
        <strain evidence="8 9">TER-1</strain>
    </source>
</reference>
<dbReference type="GO" id="GO:0022857">
    <property type="term" value="F:transmembrane transporter activity"/>
    <property type="evidence" value="ECO:0007669"/>
    <property type="project" value="InterPro"/>
</dbReference>
<keyword evidence="3" id="KW-1003">Cell membrane</keyword>
<keyword evidence="9" id="KW-1185">Reference proteome</keyword>
<feature type="transmembrane region" description="Helical" evidence="7">
    <location>
        <begin position="9"/>
        <end position="29"/>
    </location>
</feature>